<proteinExistence type="predicted"/>
<dbReference type="STRING" id="1348612.A0A397IS13"/>
<name>A0A397IS13_9GLOM</name>
<evidence type="ECO:0000313" key="8">
    <source>
        <dbReference type="Proteomes" id="UP000266861"/>
    </source>
</evidence>
<reference evidence="7 8" key="1">
    <citation type="submission" date="2018-08" db="EMBL/GenBank/DDBJ databases">
        <title>Genome and evolution of the arbuscular mycorrhizal fungus Diversispora epigaea (formerly Glomus versiforme) and its bacterial endosymbionts.</title>
        <authorList>
            <person name="Sun X."/>
            <person name="Fei Z."/>
            <person name="Harrison M."/>
        </authorList>
    </citation>
    <scope>NUCLEOTIDE SEQUENCE [LARGE SCALE GENOMIC DNA]</scope>
    <source>
        <strain evidence="7 8">IT104</strain>
    </source>
</reference>
<protein>
    <recommendedName>
        <fullName evidence="9">Organic solute transporter Ostalpha-domain-containing protein</fullName>
    </recommendedName>
</protein>
<feature type="region of interest" description="Disordered" evidence="5">
    <location>
        <begin position="343"/>
        <end position="364"/>
    </location>
</feature>
<dbReference type="AlphaFoldDB" id="A0A397IS13"/>
<keyword evidence="3 6" id="KW-1133">Transmembrane helix</keyword>
<feature type="transmembrane region" description="Helical" evidence="6">
    <location>
        <begin position="42"/>
        <end position="66"/>
    </location>
</feature>
<comment type="caution">
    <text evidence="7">The sequence shown here is derived from an EMBL/GenBank/DDBJ whole genome shotgun (WGS) entry which is preliminary data.</text>
</comment>
<keyword evidence="4 6" id="KW-0472">Membrane</keyword>
<feature type="transmembrane region" description="Helical" evidence="6">
    <location>
        <begin position="78"/>
        <end position="99"/>
    </location>
</feature>
<dbReference type="Pfam" id="PF03619">
    <property type="entry name" value="Solute_trans_a"/>
    <property type="match status" value="2"/>
</dbReference>
<sequence length="364" mass="41885">MDVLTSNICPQTSTYGIYGTDLFSYSTYHDENGNFFLPLHSAVWILAALFTFLSCILTFVLIYKHLRCYTKPEEQRLIIRLLLMIPFYTIFDQLAYTFIKQSVYFDTIRDVYQAASIISFFNLLLEYLGPTEEDRQVKISTIQSTRMPLPLCCWYFNPSKHRLFLPGLKISIYLVIIQTISSVIANLSLNVLFEAVRGDLIHQQLTLKDICVNWALFFVTYQGHALSLAVSLGLIQSSNDWTSEDISSGIQTSLASIEFFFISILQLKAFSIEEYKTTATTFRKASPPFILALLDALNPFDIINDFIYVVKFIFGHVLLGRKEPQEIPARPLIRFKRYERQVTSSDNQMSSKHNSKNNSRIEII</sequence>
<evidence type="ECO:0000256" key="5">
    <source>
        <dbReference type="SAM" id="MobiDB-lite"/>
    </source>
</evidence>
<evidence type="ECO:0000313" key="7">
    <source>
        <dbReference type="EMBL" id="RHZ75753.1"/>
    </source>
</evidence>
<dbReference type="Proteomes" id="UP000266861">
    <property type="component" value="Unassembled WGS sequence"/>
</dbReference>
<evidence type="ECO:0000256" key="6">
    <source>
        <dbReference type="SAM" id="Phobius"/>
    </source>
</evidence>
<dbReference type="PANTHER" id="PTHR23423">
    <property type="entry name" value="ORGANIC SOLUTE TRANSPORTER-RELATED"/>
    <property type="match status" value="1"/>
</dbReference>
<dbReference type="InterPro" id="IPR005178">
    <property type="entry name" value="Ostalpha/TMEM184C"/>
</dbReference>
<feature type="transmembrane region" description="Helical" evidence="6">
    <location>
        <begin position="213"/>
        <end position="235"/>
    </location>
</feature>
<organism evidence="7 8">
    <name type="scientific">Diversispora epigaea</name>
    <dbReference type="NCBI Taxonomy" id="1348612"/>
    <lineage>
        <taxon>Eukaryota</taxon>
        <taxon>Fungi</taxon>
        <taxon>Fungi incertae sedis</taxon>
        <taxon>Mucoromycota</taxon>
        <taxon>Glomeromycotina</taxon>
        <taxon>Glomeromycetes</taxon>
        <taxon>Diversisporales</taxon>
        <taxon>Diversisporaceae</taxon>
        <taxon>Diversispora</taxon>
    </lineage>
</organism>
<evidence type="ECO:0000256" key="1">
    <source>
        <dbReference type="ARBA" id="ARBA00004141"/>
    </source>
</evidence>
<dbReference type="OrthoDB" id="5348404at2759"/>
<evidence type="ECO:0000256" key="3">
    <source>
        <dbReference type="ARBA" id="ARBA00022989"/>
    </source>
</evidence>
<evidence type="ECO:0008006" key="9">
    <source>
        <dbReference type="Google" id="ProtNLM"/>
    </source>
</evidence>
<keyword evidence="8" id="KW-1185">Reference proteome</keyword>
<accession>A0A397IS13</accession>
<keyword evidence="2 6" id="KW-0812">Transmembrane</keyword>
<gene>
    <name evidence="7" type="ORF">Glove_209g51</name>
</gene>
<dbReference type="GO" id="GO:0016020">
    <property type="term" value="C:membrane"/>
    <property type="evidence" value="ECO:0007669"/>
    <property type="project" value="UniProtKB-SubCell"/>
</dbReference>
<feature type="transmembrane region" description="Helical" evidence="6">
    <location>
        <begin position="170"/>
        <end position="193"/>
    </location>
</feature>
<evidence type="ECO:0000256" key="2">
    <source>
        <dbReference type="ARBA" id="ARBA00022692"/>
    </source>
</evidence>
<dbReference type="EMBL" id="PQFF01000196">
    <property type="protein sequence ID" value="RHZ75753.1"/>
    <property type="molecule type" value="Genomic_DNA"/>
</dbReference>
<evidence type="ECO:0000256" key="4">
    <source>
        <dbReference type="ARBA" id="ARBA00023136"/>
    </source>
</evidence>
<dbReference type="SMART" id="SM01417">
    <property type="entry name" value="Solute_trans_a"/>
    <property type="match status" value="1"/>
</dbReference>
<comment type="subcellular location">
    <subcellularLocation>
        <location evidence="1">Membrane</location>
        <topology evidence="1">Multi-pass membrane protein</topology>
    </subcellularLocation>
</comment>